<reference evidence="9" key="1">
    <citation type="submission" date="2021-01" db="EMBL/GenBank/DDBJ databases">
        <title>Genome public.</title>
        <authorList>
            <person name="Liu C."/>
            <person name="Sun Q."/>
        </authorList>
    </citation>
    <scope>NUCLEOTIDE SEQUENCE</scope>
    <source>
        <strain evidence="9">M6</strain>
    </source>
</reference>
<dbReference type="EMBL" id="JAEQMG010000040">
    <property type="protein sequence ID" value="MBK6087706.1"/>
    <property type="molecule type" value="Genomic_DNA"/>
</dbReference>
<comment type="pathway">
    <text evidence="1 8">One-carbon metabolism; tetrahydrofolate interconversion.</text>
</comment>
<dbReference type="Gene3D" id="3.10.410.10">
    <property type="entry name" value="Formyltetrahydrofolate synthetase, domain 3"/>
    <property type="match status" value="1"/>
</dbReference>
<comment type="catalytic activity">
    <reaction evidence="6 8">
        <text>(6S)-5,6,7,8-tetrahydrofolate + formate + ATP = (6R)-10-formyltetrahydrofolate + ADP + phosphate</text>
        <dbReference type="Rhea" id="RHEA:20221"/>
        <dbReference type="ChEBI" id="CHEBI:15740"/>
        <dbReference type="ChEBI" id="CHEBI:30616"/>
        <dbReference type="ChEBI" id="CHEBI:43474"/>
        <dbReference type="ChEBI" id="CHEBI:57453"/>
        <dbReference type="ChEBI" id="CHEBI:195366"/>
        <dbReference type="ChEBI" id="CHEBI:456216"/>
        <dbReference type="EC" id="6.3.4.3"/>
    </reaction>
</comment>
<protein>
    <recommendedName>
        <fullName evidence="8">Formate--tetrahydrofolate ligase</fullName>
        <ecNumber evidence="8">6.3.4.3</ecNumber>
    </recommendedName>
    <alternativeName>
        <fullName evidence="8">Formyltetrahydrofolate synthetase</fullName>
        <shortName evidence="8">FHS</shortName>
        <shortName evidence="8">FTHFS</shortName>
    </alternativeName>
</protein>
<dbReference type="CDD" id="cd00477">
    <property type="entry name" value="FTHFS"/>
    <property type="match status" value="1"/>
</dbReference>
<gene>
    <name evidence="8" type="primary">fhs</name>
    <name evidence="9" type="ORF">JKK62_03400</name>
</gene>
<dbReference type="InterPro" id="IPR020628">
    <property type="entry name" value="Formate_THF_ligase_CS"/>
</dbReference>
<evidence type="ECO:0000256" key="6">
    <source>
        <dbReference type="ARBA" id="ARBA00049033"/>
    </source>
</evidence>
<dbReference type="Proteomes" id="UP000633365">
    <property type="component" value="Unassembled WGS sequence"/>
</dbReference>
<accession>A0A934TY57</accession>
<keyword evidence="10" id="KW-1185">Reference proteome</keyword>
<evidence type="ECO:0000313" key="9">
    <source>
        <dbReference type="EMBL" id="MBK6087706.1"/>
    </source>
</evidence>
<name>A0A934TY57_9FIRM</name>
<dbReference type="EC" id="6.3.4.3" evidence="8"/>
<proteinExistence type="inferred from homology"/>
<comment type="similarity">
    <text evidence="7 8">Belongs to the formate--tetrahydrofolate ligase family.</text>
</comment>
<evidence type="ECO:0000256" key="1">
    <source>
        <dbReference type="ARBA" id="ARBA00004777"/>
    </source>
</evidence>
<evidence type="ECO:0000256" key="5">
    <source>
        <dbReference type="ARBA" id="ARBA00022840"/>
    </source>
</evidence>
<dbReference type="FunFam" id="3.10.410.10:FF:000001">
    <property type="entry name" value="Putative formate--tetrahydrofolate ligase"/>
    <property type="match status" value="1"/>
</dbReference>
<dbReference type="NCBIfam" id="NF010030">
    <property type="entry name" value="PRK13505.1"/>
    <property type="match status" value="1"/>
</dbReference>
<keyword evidence="2 8" id="KW-0554">One-carbon metabolism</keyword>
<feature type="binding site" evidence="8">
    <location>
        <begin position="65"/>
        <end position="72"/>
    </location>
    <ligand>
        <name>ATP</name>
        <dbReference type="ChEBI" id="CHEBI:30616"/>
    </ligand>
</feature>
<comment type="caution">
    <text evidence="9">The sequence shown here is derived from an EMBL/GenBank/DDBJ whole genome shotgun (WGS) entry which is preliminary data.</text>
</comment>
<dbReference type="InterPro" id="IPR000559">
    <property type="entry name" value="Formate_THF_ligase"/>
</dbReference>
<dbReference type="PROSITE" id="PS00722">
    <property type="entry name" value="FTHFS_2"/>
    <property type="match status" value="1"/>
</dbReference>
<dbReference type="Gene3D" id="3.30.1510.10">
    <property type="entry name" value="Domain 2, N(10)-formyltetrahydrofolate synthetase"/>
    <property type="match status" value="1"/>
</dbReference>
<dbReference type="RefSeq" id="WP_201427022.1">
    <property type="nucleotide sequence ID" value="NZ_JAEQMG010000040.1"/>
</dbReference>
<evidence type="ECO:0000256" key="7">
    <source>
        <dbReference type="ARBA" id="ARBA00061363"/>
    </source>
</evidence>
<keyword evidence="5 8" id="KW-0067">ATP-binding</keyword>
<dbReference type="SUPFAM" id="SSF52540">
    <property type="entry name" value="P-loop containing nucleoside triphosphate hydrolases"/>
    <property type="match status" value="1"/>
</dbReference>
<keyword evidence="4 8" id="KW-0547">Nucleotide-binding</keyword>
<dbReference type="Gene3D" id="3.40.50.300">
    <property type="entry name" value="P-loop containing nucleotide triphosphate hydrolases"/>
    <property type="match status" value="1"/>
</dbReference>
<evidence type="ECO:0000256" key="2">
    <source>
        <dbReference type="ARBA" id="ARBA00022563"/>
    </source>
</evidence>
<dbReference type="InterPro" id="IPR027417">
    <property type="entry name" value="P-loop_NTPase"/>
</dbReference>
<dbReference type="GO" id="GO:0035999">
    <property type="term" value="P:tetrahydrofolate interconversion"/>
    <property type="evidence" value="ECO:0007669"/>
    <property type="project" value="UniProtKB-UniRule"/>
</dbReference>
<sequence>MIVLTDIEIAQSCEMKPIWEIADTAGIPEEYVEYYGKYKAKLNLDILKKEDRDNRLILVTAMTPTPAGEGKTTTTIGLADGLRRLGKSANVALREPSLGPVFGIKGGAAGGGWAQVVPMEDINLHFTGDMHAIGAANNLLSALIDNHIYHGNSLNIDPRRITWKRCVDMNDRQLRFVTDGLGGRVNGVPREDGYDITVASEVMAILCLAESIRDLKDRLSRIIIGYTFDEKPVTVGDLKAQGAMTALLKDAIKPNLVQTLEGTPAFVHGGPFANIAHGCNSVLATKVARKLSEYTITEAGFGADLGAEKFLDIKCRYADIKPDAVVIVATIRALKMHGGVDKKNLAPENLEALEKGLPNLLRHVDNIKNVYKLPSVVAINRFPTDTEAEIDMVIRRCKELGVNTVLSNVWADGGVGGVDLADEVIRLCDEESNEDFSYLYDLDEPVEKKIRAICKRVYRASHVAFTKNAEKEIQRLTSMGYGGLPICIAKTQYSFSDEAHLIGAPEGFVIHVQNVRLSAGAGFIVALTGAIMTMPGLPKSPAAERIDVNDDGVISGLF</sequence>
<keyword evidence="3 8" id="KW-0436">Ligase</keyword>
<dbReference type="Pfam" id="PF01268">
    <property type="entry name" value="FTHFS"/>
    <property type="match status" value="1"/>
</dbReference>
<evidence type="ECO:0000256" key="4">
    <source>
        <dbReference type="ARBA" id="ARBA00022741"/>
    </source>
</evidence>
<dbReference type="HAMAP" id="MF_01543">
    <property type="entry name" value="FTHFS"/>
    <property type="match status" value="1"/>
</dbReference>
<dbReference type="GO" id="GO:0004329">
    <property type="term" value="F:formate-tetrahydrofolate ligase activity"/>
    <property type="evidence" value="ECO:0007669"/>
    <property type="project" value="UniProtKB-UniRule"/>
</dbReference>
<dbReference type="GO" id="GO:0005524">
    <property type="term" value="F:ATP binding"/>
    <property type="evidence" value="ECO:0007669"/>
    <property type="project" value="UniProtKB-UniRule"/>
</dbReference>
<organism evidence="9 10">
    <name type="scientific">Ruminococcus difficilis</name>
    <dbReference type="NCBI Taxonomy" id="2763069"/>
    <lineage>
        <taxon>Bacteria</taxon>
        <taxon>Bacillati</taxon>
        <taxon>Bacillota</taxon>
        <taxon>Clostridia</taxon>
        <taxon>Eubacteriales</taxon>
        <taxon>Oscillospiraceae</taxon>
        <taxon>Ruminococcus</taxon>
    </lineage>
</organism>
<evidence type="ECO:0000256" key="3">
    <source>
        <dbReference type="ARBA" id="ARBA00022598"/>
    </source>
</evidence>
<evidence type="ECO:0000313" key="10">
    <source>
        <dbReference type="Proteomes" id="UP000633365"/>
    </source>
</evidence>
<dbReference type="FunFam" id="3.30.1510.10:FF:000001">
    <property type="entry name" value="Formate--tetrahydrofolate ligase"/>
    <property type="match status" value="1"/>
</dbReference>
<evidence type="ECO:0000256" key="8">
    <source>
        <dbReference type="HAMAP-Rule" id="MF_01543"/>
    </source>
</evidence>
<dbReference type="AlphaFoldDB" id="A0A934TY57"/>